<name>A0A2C6L0J5_9APIC</name>
<keyword evidence="2" id="KW-0418">Kinase</keyword>
<feature type="compositionally biased region" description="Basic residues" evidence="1">
    <location>
        <begin position="207"/>
        <end position="218"/>
    </location>
</feature>
<comment type="caution">
    <text evidence="2">The sequence shown here is derived from an EMBL/GenBank/DDBJ whole genome shotgun (WGS) entry which is preliminary data.</text>
</comment>
<feature type="compositionally biased region" description="Basic and acidic residues" evidence="1">
    <location>
        <begin position="75"/>
        <end position="84"/>
    </location>
</feature>
<organism evidence="2 3">
    <name type="scientific">Cystoisospora suis</name>
    <dbReference type="NCBI Taxonomy" id="483139"/>
    <lineage>
        <taxon>Eukaryota</taxon>
        <taxon>Sar</taxon>
        <taxon>Alveolata</taxon>
        <taxon>Apicomplexa</taxon>
        <taxon>Conoidasida</taxon>
        <taxon>Coccidia</taxon>
        <taxon>Eucoccidiorida</taxon>
        <taxon>Eimeriorina</taxon>
        <taxon>Sarcocystidae</taxon>
        <taxon>Cystoisospora</taxon>
    </lineage>
</organism>
<dbReference type="Proteomes" id="UP000221165">
    <property type="component" value="Unassembled WGS sequence"/>
</dbReference>
<dbReference type="EMBL" id="MIGC01002232">
    <property type="protein sequence ID" value="PHJ21463.1"/>
    <property type="molecule type" value="Genomic_DNA"/>
</dbReference>
<sequence>MIADGILGGEPKTPTTRTLEWLSSSHQEIDPPQNTSVMTEEGEGGEERERRRHRRERRAPQRYWYRGGWQRKPRRPPEFSRQDQRLSTTPSTLQPRQRAELAELIREVSLALANGRSSSLGPSSIDIQDPVTSLDTDRLSESGGETSLMRQSQECVAHRRSSSTSFDREKEGGVHTDAFHNYEDSEYTSPIVGDERTSPPTAPRVVLLHRRSHRRPRKEFRPSPRIPENTQLRISSPDERKTS</sequence>
<evidence type="ECO:0000313" key="2">
    <source>
        <dbReference type="EMBL" id="PHJ21463.1"/>
    </source>
</evidence>
<evidence type="ECO:0000313" key="3">
    <source>
        <dbReference type="Proteomes" id="UP000221165"/>
    </source>
</evidence>
<accession>A0A2C6L0J5</accession>
<feature type="compositionally biased region" description="Basic and acidic residues" evidence="1">
    <location>
        <begin position="166"/>
        <end position="183"/>
    </location>
</feature>
<feature type="compositionally biased region" description="Polar residues" evidence="1">
    <location>
        <begin position="115"/>
        <end position="134"/>
    </location>
</feature>
<feature type="compositionally biased region" description="Polar residues" evidence="1">
    <location>
        <begin position="22"/>
        <end position="38"/>
    </location>
</feature>
<dbReference type="GeneID" id="94428092"/>
<keyword evidence="2" id="KW-0808">Transferase</keyword>
<keyword evidence="3" id="KW-1185">Reference proteome</keyword>
<feature type="region of interest" description="Disordered" evidence="1">
    <location>
        <begin position="22"/>
        <end position="100"/>
    </location>
</feature>
<dbReference type="RefSeq" id="XP_067923145.1">
    <property type="nucleotide sequence ID" value="XM_068064881.1"/>
</dbReference>
<dbReference type="VEuPathDB" id="ToxoDB:CSUI_004696"/>
<feature type="region of interest" description="Disordered" evidence="1">
    <location>
        <begin position="114"/>
        <end position="243"/>
    </location>
</feature>
<dbReference type="GO" id="GO:0016301">
    <property type="term" value="F:kinase activity"/>
    <property type="evidence" value="ECO:0007669"/>
    <property type="project" value="UniProtKB-KW"/>
</dbReference>
<feature type="compositionally biased region" description="Polar residues" evidence="1">
    <location>
        <begin position="143"/>
        <end position="154"/>
    </location>
</feature>
<protein>
    <submittedName>
        <fullName evidence="2">Cam kinase incomplete catalytic triad</fullName>
    </submittedName>
</protein>
<proteinExistence type="predicted"/>
<reference evidence="2 3" key="1">
    <citation type="journal article" date="2017" name="Int. J. Parasitol.">
        <title>The genome of the protozoan parasite Cystoisospora suis and a reverse vaccinology approach to identify vaccine candidates.</title>
        <authorList>
            <person name="Palmieri N."/>
            <person name="Shrestha A."/>
            <person name="Ruttkowski B."/>
            <person name="Beck T."/>
            <person name="Vogl C."/>
            <person name="Tomley F."/>
            <person name="Blake D.P."/>
            <person name="Joachim A."/>
        </authorList>
    </citation>
    <scope>NUCLEOTIDE SEQUENCE [LARGE SCALE GENOMIC DNA]</scope>
    <source>
        <strain evidence="2 3">Wien I</strain>
    </source>
</reference>
<evidence type="ECO:0000256" key="1">
    <source>
        <dbReference type="SAM" id="MobiDB-lite"/>
    </source>
</evidence>
<dbReference type="AlphaFoldDB" id="A0A2C6L0J5"/>
<feature type="compositionally biased region" description="Polar residues" evidence="1">
    <location>
        <begin position="85"/>
        <end position="95"/>
    </location>
</feature>
<gene>
    <name evidence="2" type="ORF">CSUI_004696</name>
</gene>